<evidence type="ECO:0000313" key="4">
    <source>
        <dbReference type="EMBL" id="CAF2981602.1"/>
    </source>
</evidence>
<dbReference type="AlphaFoldDB" id="A0A7R8HAW4"/>
<dbReference type="Gene3D" id="1.25.40.20">
    <property type="entry name" value="Ankyrin repeat-containing domain"/>
    <property type="match status" value="3"/>
</dbReference>
<dbReference type="EMBL" id="HG994585">
    <property type="protein sequence ID" value="CAF2981602.1"/>
    <property type="molecule type" value="Genomic_DNA"/>
</dbReference>
<dbReference type="PROSITE" id="PS50088">
    <property type="entry name" value="ANK_REPEAT"/>
    <property type="match status" value="10"/>
</dbReference>
<dbReference type="PROSITE" id="PS50297">
    <property type="entry name" value="ANK_REP_REGION"/>
    <property type="match status" value="9"/>
</dbReference>
<dbReference type="PRINTS" id="PR01415">
    <property type="entry name" value="ANKYRIN"/>
</dbReference>
<name>A0A7R8HAW4_LEPSM</name>
<dbReference type="Proteomes" id="UP000675881">
    <property type="component" value="Chromosome 6"/>
</dbReference>
<dbReference type="InterPro" id="IPR036770">
    <property type="entry name" value="Ankyrin_rpt-contain_sf"/>
</dbReference>
<keyword evidence="5" id="KW-1185">Reference proteome</keyword>
<evidence type="ECO:0000256" key="3">
    <source>
        <dbReference type="SAM" id="MobiDB-lite"/>
    </source>
</evidence>
<dbReference type="OrthoDB" id="6378323at2759"/>
<accession>A0A7R8HAW4</accession>
<feature type="region of interest" description="Disordered" evidence="3">
    <location>
        <begin position="1"/>
        <end position="23"/>
    </location>
</feature>
<evidence type="ECO:0000256" key="1">
    <source>
        <dbReference type="ARBA" id="ARBA00022737"/>
    </source>
</evidence>
<dbReference type="Pfam" id="PF12796">
    <property type="entry name" value="Ank_2"/>
    <property type="match status" value="4"/>
</dbReference>
<keyword evidence="1" id="KW-0677">Repeat</keyword>
<keyword evidence="2" id="KW-0040">ANK repeat</keyword>
<proteinExistence type="predicted"/>
<dbReference type="Pfam" id="PF13857">
    <property type="entry name" value="Ank_5"/>
    <property type="match status" value="1"/>
</dbReference>
<dbReference type="InterPro" id="IPR002110">
    <property type="entry name" value="Ankyrin_rpt"/>
</dbReference>
<dbReference type="SUPFAM" id="SSF48403">
    <property type="entry name" value="Ankyrin repeat"/>
    <property type="match status" value="2"/>
</dbReference>
<evidence type="ECO:0000256" key="2">
    <source>
        <dbReference type="ARBA" id="ARBA00023043"/>
    </source>
</evidence>
<reference evidence="4" key="1">
    <citation type="submission" date="2021-02" db="EMBL/GenBank/DDBJ databases">
        <authorList>
            <person name="Bekaert M."/>
        </authorList>
    </citation>
    <scope>NUCLEOTIDE SEQUENCE</scope>
    <source>
        <strain evidence="4">IoA-00</strain>
    </source>
</reference>
<organism evidence="4 5">
    <name type="scientific">Lepeophtheirus salmonis</name>
    <name type="common">Salmon louse</name>
    <name type="synonym">Caligus salmonis</name>
    <dbReference type="NCBI Taxonomy" id="72036"/>
    <lineage>
        <taxon>Eukaryota</taxon>
        <taxon>Metazoa</taxon>
        <taxon>Ecdysozoa</taxon>
        <taxon>Arthropoda</taxon>
        <taxon>Crustacea</taxon>
        <taxon>Multicrustacea</taxon>
        <taxon>Hexanauplia</taxon>
        <taxon>Copepoda</taxon>
        <taxon>Siphonostomatoida</taxon>
        <taxon>Caligidae</taxon>
        <taxon>Lepeophtheirus</taxon>
    </lineage>
</organism>
<protein>
    <submittedName>
        <fullName evidence="4">ANK</fullName>
    </submittedName>
</protein>
<evidence type="ECO:0000313" key="5">
    <source>
        <dbReference type="Proteomes" id="UP000675881"/>
    </source>
</evidence>
<gene>
    <name evidence="4" type="ORF">LSAA_11057</name>
</gene>
<sequence>MISANKVPSSTPPKNTTKSRQKPAYNPLGVSALLQRCCWSGDAGLLLTLLKNGANPSSRFENDFSPLHIVSKLGHYQCLRVLLSYKAPPSITAARGITPLHLASRYGHFRIVESLLRHGSCASDVTQGGVSALHLAARFGHTNIVSSLLQLGIDADPDLRTDAGLTPLHLASEAGHNDTVDFLLNSSGVDVNQPTFEDFTSTHISTYSERTSLLEDLLTKHGANVNQLSRTRCSPLHLSAVIGNKAIAEILVKHGAEIESKTSEGYTPLHLAVLQRQVAIATYLLEIEASPNEMDSVQGYGALHHAIQGRMCRTSFLKHESSQCEDPIKSVTSIFSMVTMDSNQGSHYNSAALQPSPSFSNHGGFYVDETLIELVELLLKYGADANLMDQENKSCSPFHLAVRLGMSEIVELLLDKGGADVNLRDFEGRTPLHICCVQDKEDHIKTLNVLLRYNIRVNALDRSNGHSALHVCALKGSKVSADILLSNGANTEGKSFLGYTPLHVASHYNQLDVAKVLLNRGISLDTCDNQGFTALHHSALLSSRSMTDLLLQKGADLNNRSKNGHTPESIACQLGQHEVIAALKEWEEEVKEVPKT</sequence>
<dbReference type="PANTHER" id="PTHR24198:SF194">
    <property type="entry name" value="INVERSIN-A"/>
    <property type="match status" value="1"/>
</dbReference>
<dbReference type="SMART" id="SM00248">
    <property type="entry name" value="ANK"/>
    <property type="match status" value="15"/>
</dbReference>
<feature type="compositionally biased region" description="Polar residues" evidence="3">
    <location>
        <begin position="1"/>
        <end position="18"/>
    </location>
</feature>
<dbReference type="PANTHER" id="PTHR24198">
    <property type="entry name" value="ANKYRIN REPEAT AND PROTEIN KINASE DOMAIN-CONTAINING PROTEIN"/>
    <property type="match status" value="1"/>
</dbReference>